<dbReference type="SUPFAM" id="SSF56349">
    <property type="entry name" value="DNA breaking-rejoining enzymes"/>
    <property type="match status" value="1"/>
</dbReference>
<dbReference type="EMBL" id="JACBZP010000001">
    <property type="protein sequence ID" value="NYI67752.1"/>
    <property type="molecule type" value="Genomic_DNA"/>
</dbReference>
<evidence type="ECO:0000256" key="8">
    <source>
        <dbReference type="ARBA" id="ARBA00023306"/>
    </source>
</evidence>
<dbReference type="InterPro" id="IPR050090">
    <property type="entry name" value="Tyrosine_recombinase_XerCD"/>
</dbReference>
<feature type="active site" evidence="9">
    <location>
        <position position="183"/>
    </location>
</feature>
<evidence type="ECO:0000256" key="9">
    <source>
        <dbReference type="HAMAP-Rule" id="MF_01808"/>
    </source>
</evidence>
<dbReference type="Gene3D" id="1.10.150.130">
    <property type="match status" value="1"/>
</dbReference>
<dbReference type="CDD" id="cd00798">
    <property type="entry name" value="INT_XerDC_C"/>
    <property type="match status" value="1"/>
</dbReference>
<proteinExistence type="inferred from homology"/>
<dbReference type="Proteomes" id="UP000539111">
    <property type="component" value="Unassembled WGS sequence"/>
</dbReference>
<evidence type="ECO:0000256" key="3">
    <source>
        <dbReference type="ARBA" id="ARBA00022618"/>
    </source>
</evidence>
<reference evidence="12 13" key="1">
    <citation type="submission" date="2020-07" db="EMBL/GenBank/DDBJ databases">
        <title>Sequencing the genomes of 1000 actinobacteria strains.</title>
        <authorList>
            <person name="Klenk H.-P."/>
        </authorList>
    </citation>
    <scope>NUCLEOTIDE SEQUENCE [LARGE SCALE GENOMIC DNA]</scope>
    <source>
        <strain evidence="12 13">DSM 26341</strain>
    </source>
</reference>
<accession>A0A7Z0D2M9</accession>
<evidence type="ECO:0000256" key="5">
    <source>
        <dbReference type="ARBA" id="ARBA00022908"/>
    </source>
</evidence>
<keyword evidence="3 9" id="KW-0132">Cell division</keyword>
<evidence type="ECO:0000256" key="7">
    <source>
        <dbReference type="ARBA" id="ARBA00023172"/>
    </source>
</evidence>
<comment type="subcellular location">
    <subcellularLocation>
        <location evidence="1 9">Cytoplasm</location>
    </subcellularLocation>
</comment>
<name>A0A7Z0D2M9_9MICO</name>
<dbReference type="PROSITE" id="PS51898">
    <property type="entry name" value="TYR_RECOMBINASE"/>
    <property type="match status" value="1"/>
</dbReference>
<dbReference type="PANTHER" id="PTHR30349:SF77">
    <property type="entry name" value="TYROSINE RECOMBINASE XERC"/>
    <property type="match status" value="1"/>
</dbReference>
<evidence type="ECO:0000256" key="6">
    <source>
        <dbReference type="ARBA" id="ARBA00023125"/>
    </source>
</evidence>
<keyword evidence="13" id="KW-1185">Reference proteome</keyword>
<gene>
    <name evidence="9" type="primary">xerC</name>
    <name evidence="12" type="ORF">BJY26_002058</name>
</gene>
<keyword evidence="2 9" id="KW-0963">Cytoplasm</keyword>
<dbReference type="PROSITE" id="PS51900">
    <property type="entry name" value="CB"/>
    <property type="match status" value="1"/>
</dbReference>
<dbReference type="GO" id="GO:0009037">
    <property type="term" value="F:tyrosine-based site-specific recombinase activity"/>
    <property type="evidence" value="ECO:0007669"/>
    <property type="project" value="UniProtKB-UniRule"/>
</dbReference>
<protein>
    <recommendedName>
        <fullName evidence="9">Tyrosine recombinase XerC</fullName>
    </recommendedName>
</protein>
<dbReference type="PANTHER" id="PTHR30349">
    <property type="entry name" value="PHAGE INTEGRASE-RELATED"/>
    <property type="match status" value="1"/>
</dbReference>
<dbReference type="InterPro" id="IPR010998">
    <property type="entry name" value="Integrase_recombinase_N"/>
</dbReference>
<dbReference type="GO" id="GO:0006313">
    <property type="term" value="P:DNA transposition"/>
    <property type="evidence" value="ECO:0007669"/>
    <property type="project" value="UniProtKB-UniRule"/>
</dbReference>
<dbReference type="InterPro" id="IPR044068">
    <property type="entry name" value="CB"/>
</dbReference>
<dbReference type="Pfam" id="PF02899">
    <property type="entry name" value="Phage_int_SAM_1"/>
    <property type="match status" value="1"/>
</dbReference>
<dbReference type="RefSeq" id="WP_179427944.1">
    <property type="nucleotide sequence ID" value="NZ_JACBZP010000001.1"/>
</dbReference>
<dbReference type="InterPro" id="IPR011010">
    <property type="entry name" value="DNA_brk_join_enz"/>
</dbReference>
<dbReference type="InterPro" id="IPR013762">
    <property type="entry name" value="Integrase-like_cat_sf"/>
</dbReference>
<keyword evidence="7 9" id="KW-0233">DNA recombination</keyword>
<evidence type="ECO:0000259" key="10">
    <source>
        <dbReference type="PROSITE" id="PS51898"/>
    </source>
</evidence>
<feature type="domain" description="Core-binding (CB)" evidence="11">
    <location>
        <begin position="8"/>
        <end position="94"/>
    </location>
</feature>
<comment type="function">
    <text evidence="9">Site-specific tyrosine recombinase, which acts by catalyzing the cutting and rejoining of the recombining DNA molecules. The XerC-XerD complex is essential to convert dimers of the bacterial chromosome into monomers to permit their segregation at cell division. It also contributes to the segregational stability of plasmids.</text>
</comment>
<dbReference type="Gene3D" id="1.10.443.10">
    <property type="entry name" value="Intergrase catalytic core"/>
    <property type="match status" value="1"/>
</dbReference>
<evidence type="ECO:0000256" key="1">
    <source>
        <dbReference type="ARBA" id="ARBA00004496"/>
    </source>
</evidence>
<keyword evidence="6 9" id="KW-0238">DNA-binding</keyword>
<evidence type="ECO:0000259" key="11">
    <source>
        <dbReference type="PROSITE" id="PS51900"/>
    </source>
</evidence>
<comment type="similarity">
    <text evidence="9">Belongs to the 'phage' integrase family. XerC subfamily.</text>
</comment>
<keyword evidence="4 9" id="KW-0159">Chromosome partition</keyword>
<evidence type="ECO:0000256" key="4">
    <source>
        <dbReference type="ARBA" id="ARBA00022829"/>
    </source>
</evidence>
<dbReference type="GO" id="GO:0051301">
    <property type="term" value="P:cell division"/>
    <property type="evidence" value="ECO:0007669"/>
    <property type="project" value="UniProtKB-KW"/>
</dbReference>
<dbReference type="GO" id="GO:0007059">
    <property type="term" value="P:chromosome segregation"/>
    <property type="evidence" value="ECO:0007669"/>
    <property type="project" value="UniProtKB-UniRule"/>
</dbReference>
<feature type="active site" evidence="9">
    <location>
        <position position="280"/>
    </location>
</feature>
<comment type="subunit">
    <text evidence="9">Forms a cyclic heterotetrameric complex composed of two molecules of XerC and two molecules of XerD.</text>
</comment>
<evidence type="ECO:0000256" key="2">
    <source>
        <dbReference type="ARBA" id="ARBA00022490"/>
    </source>
</evidence>
<evidence type="ECO:0000313" key="12">
    <source>
        <dbReference type="EMBL" id="NYI67752.1"/>
    </source>
</evidence>
<dbReference type="InterPro" id="IPR023009">
    <property type="entry name" value="Tyrosine_recombinase_XerC/XerD"/>
</dbReference>
<comment type="caution">
    <text evidence="12">The sequence shown here is derived from an EMBL/GenBank/DDBJ whole genome shotgun (WGS) entry which is preliminary data.</text>
</comment>
<dbReference type="Pfam" id="PF00589">
    <property type="entry name" value="Phage_integrase"/>
    <property type="match status" value="1"/>
</dbReference>
<dbReference type="NCBIfam" id="NF001399">
    <property type="entry name" value="PRK00283.1"/>
    <property type="match status" value="1"/>
</dbReference>
<dbReference type="InterPro" id="IPR002104">
    <property type="entry name" value="Integrase_catalytic"/>
</dbReference>
<feature type="domain" description="Tyr recombinase" evidence="10">
    <location>
        <begin position="115"/>
        <end position="302"/>
    </location>
</feature>
<organism evidence="12 13">
    <name type="scientific">Spelaeicoccus albus</name>
    <dbReference type="NCBI Taxonomy" id="1280376"/>
    <lineage>
        <taxon>Bacteria</taxon>
        <taxon>Bacillati</taxon>
        <taxon>Actinomycetota</taxon>
        <taxon>Actinomycetes</taxon>
        <taxon>Micrococcales</taxon>
        <taxon>Brevibacteriaceae</taxon>
        <taxon>Spelaeicoccus</taxon>
    </lineage>
</organism>
<dbReference type="SUPFAM" id="SSF47823">
    <property type="entry name" value="lambda integrase-like, N-terminal domain"/>
    <property type="match status" value="1"/>
</dbReference>
<dbReference type="AlphaFoldDB" id="A0A7Z0D2M9"/>
<dbReference type="GO" id="GO:0003677">
    <property type="term" value="F:DNA binding"/>
    <property type="evidence" value="ECO:0007669"/>
    <property type="project" value="UniProtKB-UniRule"/>
</dbReference>
<keyword evidence="5 9" id="KW-0229">DNA integration</keyword>
<sequence length="308" mass="33965">MADNPIPFEFERALDGFVRYLSAERDRTDNTVRAYVGDVSALLEFASVHGVDELELVDLSLLRAWLGDMAERRMARSSIGRRSAAARTFFAWCKREHLVEVNPAARLRAPKQAKHLPHVLKSEQADALMDVAAEAAHDAGPEHLRDRAVLELLYATGIRVSELVGIDVDDLDSDRNTVRVLGKGRKERVVPYGAPTVTAIDDWLRRGRPALAGTRSGPALFLGVRGGRLDVRQVRRVLDALVRRVPDSGHLSPHGLRHSAATHLLDGGADLRSVQELLGHSSLATTQIYTHVSAERLKAGYRQAHPRA</sequence>
<dbReference type="GO" id="GO:0005737">
    <property type="term" value="C:cytoplasm"/>
    <property type="evidence" value="ECO:0007669"/>
    <property type="project" value="UniProtKB-SubCell"/>
</dbReference>
<evidence type="ECO:0000313" key="13">
    <source>
        <dbReference type="Proteomes" id="UP000539111"/>
    </source>
</evidence>
<feature type="active site" evidence="9">
    <location>
        <position position="254"/>
    </location>
</feature>
<keyword evidence="8 9" id="KW-0131">Cell cycle</keyword>
<dbReference type="HAMAP" id="MF_01808">
    <property type="entry name" value="Recomb_XerC_XerD"/>
    <property type="match status" value="1"/>
</dbReference>
<feature type="active site" evidence="9">
    <location>
        <position position="159"/>
    </location>
</feature>
<feature type="active site" evidence="9">
    <location>
        <position position="257"/>
    </location>
</feature>
<feature type="active site" description="O-(3'-phospho-DNA)-tyrosine intermediate" evidence="9">
    <location>
        <position position="289"/>
    </location>
</feature>
<dbReference type="InterPro" id="IPR004107">
    <property type="entry name" value="Integrase_SAM-like_N"/>
</dbReference>